<proteinExistence type="predicted"/>
<reference evidence="5" key="1">
    <citation type="journal article" date="2017" name="Nat. Microbiol.">
        <title>Global analysis of biosynthetic gene clusters reveals vast potential of secondary metabolite production in Penicillium species.</title>
        <authorList>
            <person name="Nielsen J.C."/>
            <person name="Grijseels S."/>
            <person name="Prigent S."/>
            <person name="Ji B."/>
            <person name="Dainat J."/>
            <person name="Nielsen K.F."/>
            <person name="Frisvad J.C."/>
            <person name="Workman M."/>
            <person name="Nielsen J."/>
        </authorList>
    </citation>
    <scope>NUCLEOTIDE SEQUENCE [LARGE SCALE GENOMIC DNA]</scope>
    <source>
        <strain evidence="5">IBT 4502</strain>
    </source>
</reference>
<organism evidence="4 5">
    <name type="scientific">Penicillium polonicum</name>
    <dbReference type="NCBI Taxonomy" id="60169"/>
    <lineage>
        <taxon>Eukaryota</taxon>
        <taxon>Fungi</taxon>
        <taxon>Dikarya</taxon>
        <taxon>Ascomycota</taxon>
        <taxon>Pezizomycotina</taxon>
        <taxon>Eurotiomycetes</taxon>
        <taxon>Eurotiomycetidae</taxon>
        <taxon>Eurotiales</taxon>
        <taxon>Aspergillaceae</taxon>
        <taxon>Penicillium</taxon>
    </lineage>
</organism>
<dbReference type="InterPro" id="IPR016039">
    <property type="entry name" value="Thiolase-like"/>
</dbReference>
<dbReference type="EMBL" id="MDYM01000014">
    <property type="protein sequence ID" value="OQD61914.1"/>
    <property type="molecule type" value="Genomic_DNA"/>
</dbReference>
<dbReference type="InterPro" id="IPR020841">
    <property type="entry name" value="PKS_Beta-ketoAc_synthase_dom"/>
</dbReference>
<sequence length="104" mass="11275">MLLLHPQMLGLRAVRPLVCMKSAFAYVCGYGRDEGCRIIILKGLADATQDGDDIRAVIRGTGANSDGFTQGVAMTYFEAQAALIKHVHSSNGLDYSTQYVEAHL</sequence>
<dbReference type="SUPFAM" id="SSF53901">
    <property type="entry name" value="Thiolase-like"/>
    <property type="match status" value="1"/>
</dbReference>
<dbReference type="PANTHER" id="PTHR43775:SF37">
    <property type="entry name" value="SI:DKEY-61P9.11"/>
    <property type="match status" value="1"/>
</dbReference>
<keyword evidence="5" id="KW-1185">Reference proteome</keyword>
<comment type="caution">
    <text evidence="4">The sequence shown here is derived from an EMBL/GenBank/DDBJ whole genome shotgun (WGS) entry which is preliminary data.</text>
</comment>
<accession>A0A1V6NB34</accession>
<evidence type="ECO:0000313" key="5">
    <source>
        <dbReference type="Proteomes" id="UP000191408"/>
    </source>
</evidence>
<evidence type="ECO:0000259" key="3">
    <source>
        <dbReference type="PROSITE" id="PS52004"/>
    </source>
</evidence>
<evidence type="ECO:0000313" key="4">
    <source>
        <dbReference type="EMBL" id="OQD61914.1"/>
    </source>
</evidence>
<dbReference type="GO" id="GO:0004312">
    <property type="term" value="F:fatty acid synthase activity"/>
    <property type="evidence" value="ECO:0007669"/>
    <property type="project" value="TreeGrafter"/>
</dbReference>
<dbReference type="PROSITE" id="PS52004">
    <property type="entry name" value="KS3_2"/>
    <property type="match status" value="1"/>
</dbReference>
<dbReference type="Proteomes" id="UP000191408">
    <property type="component" value="Unassembled WGS sequence"/>
</dbReference>
<feature type="domain" description="Ketosynthase family 3 (KS3)" evidence="3">
    <location>
        <begin position="1"/>
        <end position="104"/>
    </location>
</feature>
<dbReference type="AlphaFoldDB" id="A0A1V6NB34"/>
<dbReference type="GO" id="GO:0006633">
    <property type="term" value="P:fatty acid biosynthetic process"/>
    <property type="evidence" value="ECO:0007669"/>
    <property type="project" value="TreeGrafter"/>
</dbReference>
<keyword evidence="2" id="KW-0597">Phosphoprotein</keyword>
<gene>
    <name evidence="4" type="ORF">PENPOL_c014G07931</name>
</gene>
<dbReference type="GO" id="GO:0044550">
    <property type="term" value="P:secondary metabolite biosynthetic process"/>
    <property type="evidence" value="ECO:0007669"/>
    <property type="project" value="TreeGrafter"/>
</dbReference>
<dbReference type="InterPro" id="IPR050091">
    <property type="entry name" value="PKS_NRPS_Biosynth_Enz"/>
</dbReference>
<protein>
    <recommendedName>
        <fullName evidence="3">Ketosynthase family 3 (KS3) domain-containing protein</fullName>
    </recommendedName>
</protein>
<keyword evidence="1" id="KW-0596">Phosphopantetheine</keyword>
<name>A0A1V6NB34_PENPO</name>
<dbReference type="PANTHER" id="PTHR43775">
    <property type="entry name" value="FATTY ACID SYNTHASE"/>
    <property type="match status" value="1"/>
</dbReference>
<evidence type="ECO:0000256" key="1">
    <source>
        <dbReference type="ARBA" id="ARBA00022450"/>
    </source>
</evidence>
<dbReference type="STRING" id="60169.A0A1V6NB34"/>
<evidence type="ECO:0000256" key="2">
    <source>
        <dbReference type="ARBA" id="ARBA00022553"/>
    </source>
</evidence>
<dbReference type="Gene3D" id="3.40.47.10">
    <property type="match status" value="1"/>
</dbReference>